<dbReference type="PANTHER" id="PTHR31088">
    <property type="entry name" value="MEMBRANE-ASSOCIATED PROTEIN VIPP1, CHLOROPLASTIC"/>
    <property type="match status" value="1"/>
</dbReference>
<keyword evidence="2" id="KW-0175">Coiled coil</keyword>
<dbReference type="EMBL" id="BDQK01000016">
    <property type="protein sequence ID" value="GBF82367.1"/>
    <property type="molecule type" value="Genomic_DNA"/>
</dbReference>
<organism evidence="4 5">
    <name type="scientific">Aphanothece sacrum FPU1</name>
    <dbReference type="NCBI Taxonomy" id="1920663"/>
    <lineage>
        <taxon>Bacteria</taxon>
        <taxon>Bacillati</taxon>
        <taxon>Cyanobacteriota</taxon>
        <taxon>Cyanophyceae</taxon>
        <taxon>Oscillatoriophycideae</taxon>
        <taxon>Chroococcales</taxon>
        <taxon>Aphanothecaceae</taxon>
        <taxon>Aphanothece</taxon>
    </lineage>
</organism>
<dbReference type="OrthoDB" id="9779630at2"/>
<reference evidence="5" key="1">
    <citation type="submission" date="2017-05" db="EMBL/GenBank/DDBJ databases">
        <title>Physiological properties and genetic analysis related to exopolysaccharide production of fresh-water unicellular cyanobacterium Aphanothece sacrum, Suizenji Nori, that has been cultured as a food source in Japan.</title>
        <authorList>
            <person name="Kanesaki Y."/>
            <person name="Yoshikawa S."/>
            <person name="Ohki K."/>
        </authorList>
    </citation>
    <scope>NUCLEOTIDE SEQUENCE [LARGE SCALE GENOMIC DNA]</scope>
    <source>
        <strain evidence="5">FPU1</strain>
    </source>
</reference>
<feature type="compositionally biased region" description="Polar residues" evidence="3">
    <location>
        <begin position="231"/>
        <end position="244"/>
    </location>
</feature>
<dbReference type="InterPro" id="IPR007157">
    <property type="entry name" value="PspA_VIPP1"/>
</dbReference>
<sequence length="261" mass="28918">MGLFDRLSRVVRANLNDLVSKAEDPEKVLEQTIIDMNEDLIQLKQAVARSMADRNRTEQQYKQNLSESNKWEQRAKLALSKGEESLAREALVRKKTFTETATTMKGQLDMQNSQVDTLRRNLVALESKISEAKTKKNMLIARAKAAKATEEVNKTLGNMDVGSSMAAFERMENKVLDMEARSQAMGELAGTGVENQWAALESGSDVEDELAMLKAQFSGSGTGQQISGSSMDQKSLPPQGTSKDSVVDDELEQLRKQLDNL</sequence>
<evidence type="ECO:0000313" key="5">
    <source>
        <dbReference type="Proteomes" id="UP000287247"/>
    </source>
</evidence>
<keyword evidence="5" id="KW-1185">Reference proteome</keyword>
<comment type="similarity">
    <text evidence="1">Belongs to the PspA/Vipp/IM30 family.</text>
</comment>
<feature type="region of interest" description="Disordered" evidence="3">
    <location>
        <begin position="217"/>
        <end position="249"/>
    </location>
</feature>
<proteinExistence type="inferred from homology"/>
<accession>A0A401IM86</accession>
<dbReference type="PANTHER" id="PTHR31088:SF6">
    <property type="entry name" value="PHAGE SHOCK PROTEIN A"/>
    <property type="match status" value="1"/>
</dbReference>
<protein>
    <submittedName>
        <fullName evidence="4">Phage shock protein A, PspA</fullName>
    </submittedName>
</protein>
<gene>
    <name evidence="4" type="ORF">AsFPU1_3795</name>
</gene>
<comment type="caution">
    <text evidence="4">The sequence shown here is derived from an EMBL/GenBank/DDBJ whole genome shotgun (WGS) entry which is preliminary data.</text>
</comment>
<dbReference type="AlphaFoldDB" id="A0A401IM86"/>
<evidence type="ECO:0000256" key="3">
    <source>
        <dbReference type="SAM" id="MobiDB-lite"/>
    </source>
</evidence>
<name>A0A401IM86_APHSA</name>
<evidence type="ECO:0000256" key="1">
    <source>
        <dbReference type="ARBA" id="ARBA00043985"/>
    </source>
</evidence>
<dbReference type="Proteomes" id="UP000287247">
    <property type="component" value="Unassembled WGS sequence"/>
</dbReference>
<evidence type="ECO:0000256" key="2">
    <source>
        <dbReference type="SAM" id="Coils"/>
    </source>
</evidence>
<dbReference type="Pfam" id="PF04012">
    <property type="entry name" value="PspA_IM30"/>
    <property type="match status" value="1"/>
</dbReference>
<evidence type="ECO:0000313" key="4">
    <source>
        <dbReference type="EMBL" id="GBF82367.1"/>
    </source>
</evidence>
<feature type="coiled-coil region" evidence="2">
    <location>
        <begin position="108"/>
        <end position="142"/>
    </location>
</feature>
<dbReference type="RefSeq" id="WP_124972848.1">
    <property type="nucleotide sequence ID" value="NZ_BDQK01000016.1"/>
</dbReference>
<feature type="compositionally biased region" description="Low complexity" evidence="3">
    <location>
        <begin position="217"/>
        <end position="230"/>
    </location>
</feature>